<organism evidence="1 2">
    <name type="scientific">Roseovarius nubinhibens</name>
    <dbReference type="NCBI Taxonomy" id="314263"/>
    <lineage>
        <taxon>Bacteria</taxon>
        <taxon>Pseudomonadati</taxon>
        <taxon>Pseudomonadota</taxon>
        <taxon>Alphaproteobacteria</taxon>
        <taxon>Rhodobacterales</taxon>
        <taxon>Roseobacteraceae</taxon>
        <taxon>Roseovarius</taxon>
    </lineage>
</organism>
<proteinExistence type="predicted"/>
<dbReference type="EMBL" id="DMVW01000186">
    <property type="protein sequence ID" value="HAR54038.1"/>
    <property type="molecule type" value="Genomic_DNA"/>
</dbReference>
<dbReference type="AlphaFoldDB" id="A0A348WHM6"/>
<dbReference type="Proteomes" id="UP000264719">
    <property type="component" value="Unassembled WGS sequence"/>
</dbReference>
<comment type="caution">
    <text evidence="1">The sequence shown here is derived from an EMBL/GenBank/DDBJ whole genome shotgun (WGS) entry which is preliminary data.</text>
</comment>
<reference evidence="1 2" key="1">
    <citation type="journal article" date="2018" name="Nat. Biotechnol.">
        <title>A standardized bacterial taxonomy based on genome phylogeny substantially revises the tree of life.</title>
        <authorList>
            <person name="Parks D.H."/>
            <person name="Chuvochina M."/>
            <person name="Waite D.W."/>
            <person name="Rinke C."/>
            <person name="Skarshewski A."/>
            <person name="Chaumeil P.A."/>
            <person name="Hugenholtz P."/>
        </authorList>
    </citation>
    <scope>NUCLEOTIDE SEQUENCE [LARGE SCALE GENOMIC DNA]</scope>
    <source>
        <strain evidence="1">UBA9169</strain>
    </source>
</reference>
<name>A0A348WHM6_9RHOB</name>
<sequence>EIDVNPNPLRGEDDWLAARMQAGDFLLSDGTGTASGLGLDSPCDGFGRMRTLTLTL</sequence>
<gene>
    <name evidence="1" type="ORF">DCS45_19490</name>
</gene>
<protein>
    <submittedName>
        <fullName evidence="1">Mandelate racemase</fullName>
    </submittedName>
</protein>
<evidence type="ECO:0000313" key="2">
    <source>
        <dbReference type="Proteomes" id="UP000264719"/>
    </source>
</evidence>
<feature type="non-terminal residue" evidence="1">
    <location>
        <position position="1"/>
    </location>
</feature>
<accession>A0A348WHM6</accession>
<evidence type="ECO:0000313" key="1">
    <source>
        <dbReference type="EMBL" id="HAR54038.1"/>
    </source>
</evidence>